<protein>
    <submittedName>
        <fullName evidence="1">Uncharacterized protein</fullName>
    </submittedName>
</protein>
<dbReference type="Proteomes" id="UP000193411">
    <property type="component" value="Unassembled WGS sequence"/>
</dbReference>
<name>A0A1Y2HGC0_9FUNG</name>
<comment type="caution">
    <text evidence="1">The sequence shown here is derived from an EMBL/GenBank/DDBJ whole genome shotgun (WGS) entry which is preliminary data.</text>
</comment>
<reference evidence="1 2" key="1">
    <citation type="submission" date="2016-07" db="EMBL/GenBank/DDBJ databases">
        <title>Pervasive Adenine N6-methylation of Active Genes in Fungi.</title>
        <authorList>
            <consortium name="DOE Joint Genome Institute"/>
            <person name="Mondo S.J."/>
            <person name="Dannebaum R.O."/>
            <person name="Kuo R.C."/>
            <person name="Labutti K."/>
            <person name="Haridas S."/>
            <person name="Kuo A."/>
            <person name="Salamov A."/>
            <person name="Ahrendt S.R."/>
            <person name="Lipzen A."/>
            <person name="Sullivan W."/>
            <person name="Andreopoulos W.B."/>
            <person name="Clum A."/>
            <person name="Lindquist E."/>
            <person name="Daum C."/>
            <person name="Ramamoorthy G.K."/>
            <person name="Gryganskyi A."/>
            <person name="Culley D."/>
            <person name="Magnuson J.K."/>
            <person name="James T.Y."/>
            <person name="O'Malley M.A."/>
            <person name="Stajich J.E."/>
            <person name="Spatafora J.W."/>
            <person name="Visel A."/>
            <person name="Grigoriev I.V."/>
        </authorList>
    </citation>
    <scope>NUCLEOTIDE SEQUENCE [LARGE SCALE GENOMIC DNA]</scope>
    <source>
        <strain evidence="1 2">PL171</strain>
    </source>
</reference>
<gene>
    <name evidence="1" type="ORF">BCR44DRAFT_1437877</name>
</gene>
<proteinExistence type="predicted"/>
<sequence>MQLLTRMMIAPLYSSYWRKPLERASRRQWLVRTLMRLNLSPSQFPHCLMKHLRALAVLATRQFLVMTVLGSNAVLHPHCHAVSLLRTLRRVEQRLTDRVGGTDPRLFAIDMIGLLRMIRRR</sequence>
<evidence type="ECO:0000313" key="1">
    <source>
        <dbReference type="EMBL" id="ORZ33650.1"/>
    </source>
</evidence>
<dbReference type="EMBL" id="MCFL01000034">
    <property type="protein sequence ID" value="ORZ33650.1"/>
    <property type="molecule type" value="Genomic_DNA"/>
</dbReference>
<dbReference type="AlphaFoldDB" id="A0A1Y2HGC0"/>
<keyword evidence="2" id="KW-1185">Reference proteome</keyword>
<organism evidence="1 2">
    <name type="scientific">Catenaria anguillulae PL171</name>
    <dbReference type="NCBI Taxonomy" id="765915"/>
    <lineage>
        <taxon>Eukaryota</taxon>
        <taxon>Fungi</taxon>
        <taxon>Fungi incertae sedis</taxon>
        <taxon>Blastocladiomycota</taxon>
        <taxon>Blastocladiomycetes</taxon>
        <taxon>Blastocladiales</taxon>
        <taxon>Catenariaceae</taxon>
        <taxon>Catenaria</taxon>
    </lineage>
</organism>
<accession>A0A1Y2HGC0</accession>
<evidence type="ECO:0000313" key="2">
    <source>
        <dbReference type="Proteomes" id="UP000193411"/>
    </source>
</evidence>